<accession>A0A1B8ZKS8</accession>
<name>A0A1B8ZKS8_9FLAO</name>
<evidence type="ECO:0000259" key="4">
    <source>
        <dbReference type="Pfam" id="PF08545"/>
    </source>
</evidence>
<dbReference type="InterPro" id="IPR013747">
    <property type="entry name" value="ACP_syn_III_C"/>
</dbReference>
<keyword evidence="6" id="KW-1185">Reference proteome</keyword>
<dbReference type="InterPro" id="IPR016039">
    <property type="entry name" value="Thiolase-like"/>
</dbReference>
<dbReference type="GO" id="GO:0006633">
    <property type="term" value="P:fatty acid biosynthetic process"/>
    <property type="evidence" value="ECO:0007669"/>
    <property type="project" value="InterPro"/>
</dbReference>
<dbReference type="PANTHER" id="PTHR34069">
    <property type="entry name" value="3-OXOACYL-[ACYL-CARRIER-PROTEIN] SYNTHASE 3"/>
    <property type="match status" value="1"/>
</dbReference>
<keyword evidence="2" id="KW-0012">Acyltransferase</keyword>
<feature type="domain" description="Beta-ketoacyl-[acyl-carrier-protein] synthase III C-terminal" evidence="3">
    <location>
        <begin position="235"/>
        <end position="325"/>
    </location>
</feature>
<dbReference type="PANTHER" id="PTHR34069:SF2">
    <property type="entry name" value="BETA-KETOACYL-[ACYL-CARRIER-PROTEIN] SYNTHASE III"/>
    <property type="match status" value="1"/>
</dbReference>
<dbReference type="Proteomes" id="UP000092651">
    <property type="component" value="Unassembled WGS sequence"/>
</dbReference>
<evidence type="ECO:0000313" key="5">
    <source>
        <dbReference type="EMBL" id="OCA72212.1"/>
    </source>
</evidence>
<evidence type="ECO:0000259" key="3">
    <source>
        <dbReference type="Pfam" id="PF08541"/>
    </source>
</evidence>
<protein>
    <submittedName>
        <fullName evidence="5">3-oxoacyl-ACP synthase</fullName>
    </submittedName>
</protein>
<organism evidence="5 6">
    <name type="scientific">Chryseobacterium artocarpi</name>
    <dbReference type="NCBI Taxonomy" id="1414727"/>
    <lineage>
        <taxon>Bacteria</taxon>
        <taxon>Pseudomonadati</taxon>
        <taxon>Bacteroidota</taxon>
        <taxon>Flavobacteriia</taxon>
        <taxon>Flavobacteriales</taxon>
        <taxon>Weeksellaceae</taxon>
        <taxon>Chryseobacterium group</taxon>
        <taxon>Chryseobacterium</taxon>
    </lineage>
</organism>
<dbReference type="InterPro" id="IPR013751">
    <property type="entry name" value="ACP_syn_III_N"/>
</dbReference>
<feature type="domain" description="Beta-ketoacyl-[acyl-carrier-protein] synthase III N-terminal" evidence="4">
    <location>
        <begin position="110"/>
        <end position="189"/>
    </location>
</feature>
<keyword evidence="1" id="KW-0808">Transferase</keyword>
<dbReference type="Pfam" id="PF08545">
    <property type="entry name" value="ACP_syn_III"/>
    <property type="match status" value="1"/>
</dbReference>
<dbReference type="SUPFAM" id="SSF53901">
    <property type="entry name" value="Thiolase-like"/>
    <property type="match status" value="2"/>
</dbReference>
<dbReference type="EMBL" id="MAYH01000023">
    <property type="protein sequence ID" value="OCA72212.1"/>
    <property type="molecule type" value="Genomic_DNA"/>
</dbReference>
<proteinExistence type="predicted"/>
<dbReference type="OrthoDB" id="1704808at2"/>
<comment type="caution">
    <text evidence="5">The sequence shown here is derived from an EMBL/GenBank/DDBJ whole genome shotgun (WGS) entry which is preliminary data.</text>
</comment>
<dbReference type="GO" id="GO:0004315">
    <property type="term" value="F:3-oxoacyl-[acyl-carrier-protein] synthase activity"/>
    <property type="evidence" value="ECO:0007669"/>
    <property type="project" value="InterPro"/>
</dbReference>
<gene>
    <name evidence="5" type="ORF">BBI01_08695</name>
</gene>
<reference evidence="5 6" key="1">
    <citation type="submission" date="2016-07" db="EMBL/GenBank/DDBJ databases">
        <authorList>
            <person name="Jeong J.-J."/>
            <person name="Kim D.W."/>
            <person name="Sang M.K."/>
            <person name="Choi I.-G."/>
            <person name="Kim K.D."/>
        </authorList>
    </citation>
    <scope>NUCLEOTIDE SEQUENCE [LARGE SCALE GENOMIC DNA]</scope>
    <source>
        <strain evidence="5 6">UTM-3</strain>
    </source>
</reference>
<dbReference type="Pfam" id="PF08541">
    <property type="entry name" value="ACP_syn_III_C"/>
    <property type="match status" value="1"/>
</dbReference>
<evidence type="ECO:0000313" key="6">
    <source>
        <dbReference type="Proteomes" id="UP000092651"/>
    </source>
</evidence>
<evidence type="ECO:0000256" key="2">
    <source>
        <dbReference type="ARBA" id="ARBA00023315"/>
    </source>
</evidence>
<evidence type="ECO:0000256" key="1">
    <source>
        <dbReference type="ARBA" id="ARBA00022679"/>
    </source>
</evidence>
<dbReference type="RefSeq" id="WP_065394439.1">
    <property type="nucleotide sequence ID" value="NZ_MAYH01000023.1"/>
</dbReference>
<dbReference type="GO" id="GO:0044550">
    <property type="term" value="P:secondary metabolite biosynthetic process"/>
    <property type="evidence" value="ECO:0007669"/>
    <property type="project" value="TreeGrafter"/>
</dbReference>
<dbReference type="Gene3D" id="3.40.47.10">
    <property type="match status" value="1"/>
</dbReference>
<sequence>MKLHHTYFYHPEFVENNAAVIERFELQEISMQKIQNALGREDRFIVPENSLETTLSMAIEAGRGVLNESNISILDIDIIVFVSNSPEHHIPCDAIQIHYALKGKPDTLCYDINANCIGGFIALDLVSKYLKGSGKGTKALVIFAEKFSTILDPDNPTTAFCLSDSAFAFIVENDGDATSGLIDVLYHTDSSFCNTVLYPPKGNSGHRPGDLTTWDRIFDGMGSVNFALDNITHFLQRNQISLEQIELFLFSQFSIKNINIIREYFQLPEEKIPFYSKELGYTGASSPFLALDKYQKEVKRLKKGDYILIWTLGTGYQAGLMLWRY</sequence>
<dbReference type="AlphaFoldDB" id="A0A1B8ZKS8"/>